<proteinExistence type="predicted"/>
<name>A0ACC6V418_9CREN</name>
<dbReference type="Proteomes" id="UP000033636">
    <property type="component" value="Unassembled WGS sequence"/>
</dbReference>
<dbReference type="EMBL" id="JZWT02000046">
    <property type="protein sequence ID" value="MFB6491536.1"/>
    <property type="molecule type" value="Genomic_DNA"/>
</dbReference>
<sequence length="245" mass="25832">MVDISSKADVYRYSEARAEADVKFDNCAAGALAAKLAYRFIPLLHPIPISASARCFDGGVVVEAESTWKTGVEMDALFGALVGAIASGASKIYKLSVVQKVKGLGAPSLSEPAAAPKPIPRPDVGLVATAEGRIRLRSIDVVKAGAVEKGDPLCAAKIAAALSSKRLCELLPVECVYLEYANTEVKVEDEGVAVSVVLRARGSSPSLEALFAAGAALLTIWDMTKKYEKDERGQYPSTFIELGLS</sequence>
<accession>A0ACC6V418</accession>
<gene>
    <name evidence="1" type="ORF">TU35_009975</name>
</gene>
<organism evidence="1 2">
    <name type="scientific">Thermoproteus sp. AZ2</name>
    <dbReference type="NCBI Taxonomy" id="1609232"/>
    <lineage>
        <taxon>Archaea</taxon>
        <taxon>Thermoproteota</taxon>
        <taxon>Thermoprotei</taxon>
        <taxon>Thermoproteales</taxon>
        <taxon>Thermoproteaceae</taxon>
        <taxon>Thermoproteus</taxon>
    </lineage>
</organism>
<evidence type="ECO:0000313" key="2">
    <source>
        <dbReference type="Proteomes" id="UP000033636"/>
    </source>
</evidence>
<reference evidence="1" key="1">
    <citation type="submission" date="2024-07" db="EMBL/GenBank/DDBJ databases">
        <title>Metagenome and Metagenome-Assembled Genomes of Archaea from a hot spring from the geothermal field of Los Azufres, Mexico.</title>
        <authorList>
            <person name="Marin-Paredes R."/>
            <person name="Martinez-Romero E."/>
            <person name="Servin-Garciduenas L.E."/>
        </authorList>
    </citation>
    <scope>NUCLEOTIDE SEQUENCE</scope>
</reference>
<evidence type="ECO:0000313" key="1">
    <source>
        <dbReference type="EMBL" id="MFB6491536.1"/>
    </source>
</evidence>
<comment type="caution">
    <text evidence="1">The sequence shown here is derived from an EMBL/GenBank/DDBJ whole genome shotgun (WGS) entry which is preliminary data.</text>
</comment>
<protein>
    <submittedName>
        <fullName evidence="1">Cyclic pyranopterin monophosphate synthase MoaC</fullName>
    </submittedName>
</protein>